<dbReference type="PANTHER" id="PTHR30575:SF0">
    <property type="entry name" value="XAA-ARG DIPEPTIDASE"/>
    <property type="match status" value="1"/>
</dbReference>
<dbReference type="SUPFAM" id="SSF55031">
    <property type="entry name" value="Bacterial exopeptidase dimerisation domain"/>
    <property type="match status" value="1"/>
</dbReference>
<evidence type="ECO:0000313" key="2">
    <source>
        <dbReference type="EMBL" id="GAH88336.1"/>
    </source>
</evidence>
<dbReference type="EMBL" id="BARU01038815">
    <property type="protein sequence ID" value="GAH88336.1"/>
    <property type="molecule type" value="Genomic_DNA"/>
</dbReference>
<proteinExistence type="predicted"/>
<evidence type="ECO:0000259" key="1">
    <source>
        <dbReference type="Pfam" id="PF07687"/>
    </source>
</evidence>
<dbReference type="AlphaFoldDB" id="X1J0V0"/>
<gene>
    <name evidence="2" type="ORF">S03H2_60260</name>
</gene>
<dbReference type="GO" id="GO:0016805">
    <property type="term" value="F:dipeptidase activity"/>
    <property type="evidence" value="ECO:0007669"/>
    <property type="project" value="TreeGrafter"/>
</dbReference>
<dbReference type="Pfam" id="PF07687">
    <property type="entry name" value="M20_dimer"/>
    <property type="match status" value="1"/>
</dbReference>
<organism evidence="2">
    <name type="scientific">marine sediment metagenome</name>
    <dbReference type="NCBI Taxonomy" id="412755"/>
    <lineage>
        <taxon>unclassified sequences</taxon>
        <taxon>metagenomes</taxon>
        <taxon>ecological metagenomes</taxon>
    </lineage>
</organism>
<dbReference type="InterPro" id="IPR052030">
    <property type="entry name" value="Peptidase_M20/M20A_hydrolases"/>
</dbReference>
<dbReference type="Gene3D" id="3.30.70.360">
    <property type="match status" value="1"/>
</dbReference>
<dbReference type="GO" id="GO:0071713">
    <property type="term" value="F:para-aminobenzoyl-glutamate hydrolase activity"/>
    <property type="evidence" value="ECO:0007669"/>
    <property type="project" value="TreeGrafter"/>
</dbReference>
<name>X1J0V0_9ZZZZ</name>
<accession>X1J0V0</accession>
<feature type="non-terminal residue" evidence="2">
    <location>
        <position position="1"/>
    </location>
</feature>
<dbReference type="PANTHER" id="PTHR30575">
    <property type="entry name" value="PEPTIDASE M20"/>
    <property type="match status" value="1"/>
</dbReference>
<reference evidence="2" key="1">
    <citation type="journal article" date="2014" name="Front. Microbiol.">
        <title>High frequency of phylogenetically diverse reductive dehalogenase-homologous genes in deep subseafloor sedimentary metagenomes.</title>
        <authorList>
            <person name="Kawai M."/>
            <person name="Futagami T."/>
            <person name="Toyoda A."/>
            <person name="Takaki Y."/>
            <person name="Nishi S."/>
            <person name="Hori S."/>
            <person name="Arai W."/>
            <person name="Tsubouchi T."/>
            <person name="Morono Y."/>
            <person name="Uchiyama I."/>
            <person name="Ito T."/>
            <person name="Fujiyama A."/>
            <person name="Inagaki F."/>
            <person name="Takami H."/>
        </authorList>
    </citation>
    <scope>NUCLEOTIDE SEQUENCE</scope>
    <source>
        <strain evidence="2">Expedition CK06-06</strain>
    </source>
</reference>
<dbReference type="InterPro" id="IPR036264">
    <property type="entry name" value="Bact_exopeptidase_dim_dom"/>
</dbReference>
<dbReference type="GO" id="GO:0005737">
    <property type="term" value="C:cytoplasm"/>
    <property type="evidence" value="ECO:0007669"/>
    <property type="project" value="TreeGrafter"/>
</dbReference>
<dbReference type="GO" id="GO:0046657">
    <property type="term" value="P:folic acid catabolic process"/>
    <property type="evidence" value="ECO:0007669"/>
    <property type="project" value="TreeGrafter"/>
</dbReference>
<protein>
    <recommendedName>
        <fullName evidence="1">Peptidase M20 dimerisation domain-containing protein</fullName>
    </recommendedName>
</protein>
<feature type="domain" description="Peptidase M20 dimerisation" evidence="1">
    <location>
        <begin position="7"/>
        <end position="94"/>
    </location>
</feature>
<dbReference type="InterPro" id="IPR011650">
    <property type="entry name" value="Peptidase_M20_dimer"/>
</dbReference>
<sequence>SALALNSVVFKFYGKTAHAAGDPHNGRSALDAVELMNIGVNFLREHMISDARIHYIITNGGKAPNVVPEFAEVWYYVRLHLLILLQRKEFLVKKLLNFMRN</sequence>
<comment type="caution">
    <text evidence="2">The sequence shown here is derived from an EMBL/GenBank/DDBJ whole genome shotgun (WGS) entry which is preliminary data.</text>
</comment>